<proteinExistence type="predicted"/>
<keyword evidence="1" id="KW-1133">Transmembrane helix</keyword>
<organism evidence="2 3">
    <name type="scientific">Vibrio cholerae serotype O1 (strain ATCC 39541 / Classical Ogawa 395 / O395)</name>
    <dbReference type="NCBI Taxonomy" id="345073"/>
    <lineage>
        <taxon>Bacteria</taxon>
        <taxon>Pseudomonadati</taxon>
        <taxon>Pseudomonadota</taxon>
        <taxon>Gammaproteobacteria</taxon>
        <taxon>Vibrionales</taxon>
        <taxon>Vibrionaceae</taxon>
        <taxon>Vibrio</taxon>
    </lineage>
</organism>
<protein>
    <submittedName>
        <fullName evidence="2">Polysaccharide export protein</fullName>
    </submittedName>
</protein>
<dbReference type="EMBL" id="CP000627">
    <property type="protein sequence ID" value="ABQ21699.1"/>
    <property type="molecule type" value="Genomic_DNA"/>
</dbReference>
<dbReference type="AlphaFoldDB" id="A0A0H3ALJ8"/>
<dbReference type="Pfam" id="PF13440">
    <property type="entry name" value="Polysacc_synt_3"/>
    <property type="match status" value="1"/>
</dbReference>
<dbReference type="Proteomes" id="UP000000249">
    <property type="component" value="Chromosome 1"/>
</dbReference>
<evidence type="ECO:0000256" key="1">
    <source>
        <dbReference type="SAM" id="Phobius"/>
    </source>
</evidence>
<gene>
    <name evidence="2" type="ordered locus">VC0395_A0445</name>
</gene>
<sequence>MIASLLKYAPVQVFSALSVFALIAVQTRFLSPEHYGVLAVAMVVLELVRAFSAQWLNTSMLRLYPGYSDREQVQLVQSISLLVIIGSLLGFIVIAATLFISN</sequence>
<keyword evidence="1" id="KW-0472">Membrane</keyword>
<evidence type="ECO:0000313" key="3">
    <source>
        <dbReference type="Proteomes" id="UP000000249"/>
    </source>
</evidence>
<feature type="transmembrane region" description="Helical" evidence="1">
    <location>
        <begin position="6"/>
        <end position="25"/>
    </location>
</feature>
<keyword evidence="1" id="KW-0812">Transmembrane</keyword>
<reference evidence="2 3" key="1">
    <citation type="submission" date="2007-03" db="EMBL/GenBank/DDBJ databases">
        <authorList>
            <person name="Heidelberg J."/>
        </authorList>
    </citation>
    <scope>NUCLEOTIDE SEQUENCE [LARGE SCALE GENOMIC DNA]</scope>
    <source>
        <strain evidence="3">ATCC 39541 / Classical Ogawa 395 / O395</strain>
    </source>
</reference>
<name>A0A0H3ALJ8_VIBC3</name>
<feature type="transmembrane region" description="Helical" evidence="1">
    <location>
        <begin position="37"/>
        <end position="56"/>
    </location>
</feature>
<accession>A0A0H3ALJ8</accession>
<evidence type="ECO:0000313" key="2">
    <source>
        <dbReference type="EMBL" id="ABQ21699.1"/>
    </source>
</evidence>
<dbReference type="KEGG" id="vco:VC0395_A0445"/>
<feature type="transmembrane region" description="Helical" evidence="1">
    <location>
        <begin position="76"/>
        <end position="100"/>
    </location>
</feature>